<name>A0A7V1LN06_CALAY</name>
<sequence>MKTVSLPFRTAIYLSLMLSVVLLTADSNPDNEKYRVQTIIRDNQIGSVMNNSGSFSGPGVRENDMVWRDLGYSYEINFFIGAEVEVAPNSHEDAFEEDGVWKAHIISDGVLSNGGELSPDGSERWGWQPLPRLDDNSLFLFGEASPAIPYNLDHDLDGNGNIDSWPQEWHEEGWPMLWPGQKEVAGAEYIYAMDDRDNREFAYYPFSGDTTRRGLGLQVLSRTLAYSAPETENALITIYDISNISDRELPKVQAGLWGDPHIGGADDWRDDWIVYDSENQLVLIRDDDGKSSNSDLTPGYMGIVFLQTPGNDQDGLDNDGDGMIDESQHDGIDNDNDWDSRYDDVGADGMANTGDEGEGDGRPTPGEPHFETRDMDEVDMVGLRALPIPSFTDARMSEDEQIWQLLQPGRFDTQQMAGDYVLMPASGYFPLEKGQSARMTVAIVFGQDHQELLDNISALRGYYQQSLGNYRLENRFAVAIDDSARTFTDTVPLAWEKDSLRDVDSLALFYSTGGSLSWLNTGTVLDNNGNYMVDTDELPSSVFYRFRLETAGDAPFYRAQTDSFFTIDNSGATNIPPEIIWDLADGLKISGSHTLRWQDGDVDGDLLSRHIIIESGIISDTLTPAQNSYLLSSTDYPNDNYKLTLTVSDGRSSVSEERTVFIENSQEMIADNLIRHVRGAADGEVQAGIPNRSQLRSTIYRVTFERQEDGTTFYSVRDSATGTLLFENDPLPLTPQYGRIFDGLSLTFSNVDFGFEESRSSWLPESTTNLVATVQREKGYAEDLHDYLFRFSDEVADTSVNNITSPFTILDICHDQPMDFAISELSATQNGQWDISEYIYILRNGTSPDHIVWQVRFTEPASAQTILPGGGDDYILTTNKPFSAFDEYTINTTILNLENDPKTVESFFLGANYPNPFNPATRITYNLPHKSRVKLEVFDILGRRVRTLVNEIQTAGRHTVRFSGRELASGIYLYRLSAGEHNRTRRMLLLK</sequence>
<protein>
    <submittedName>
        <fullName evidence="4">T9SS type A sorting domain-containing protein</fullName>
    </submittedName>
</protein>
<feature type="domain" description="Secretion system C-terminal sorting" evidence="3">
    <location>
        <begin position="913"/>
        <end position="987"/>
    </location>
</feature>
<feature type="chain" id="PRO_5030550010" evidence="2">
    <location>
        <begin position="26"/>
        <end position="991"/>
    </location>
</feature>
<feature type="signal peptide" evidence="2">
    <location>
        <begin position="1"/>
        <end position="25"/>
    </location>
</feature>
<evidence type="ECO:0000313" key="4">
    <source>
        <dbReference type="EMBL" id="HED10477.1"/>
    </source>
</evidence>
<dbReference type="AlphaFoldDB" id="A0A7V1LN06"/>
<dbReference type="InterPro" id="IPR026444">
    <property type="entry name" value="Secre_tail"/>
</dbReference>
<dbReference type="Pfam" id="PF18962">
    <property type="entry name" value="Por_Secre_tail"/>
    <property type="match status" value="1"/>
</dbReference>
<dbReference type="Gene3D" id="2.60.40.4070">
    <property type="match status" value="1"/>
</dbReference>
<dbReference type="EMBL" id="DRLD01000204">
    <property type="protein sequence ID" value="HED10477.1"/>
    <property type="molecule type" value="Genomic_DNA"/>
</dbReference>
<proteinExistence type="predicted"/>
<dbReference type="NCBIfam" id="TIGR04183">
    <property type="entry name" value="Por_Secre_tail"/>
    <property type="match status" value="1"/>
</dbReference>
<feature type="compositionally biased region" description="Basic and acidic residues" evidence="1">
    <location>
        <begin position="326"/>
        <end position="344"/>
    </location>
</feature>
<feature type="region of interest" description="Disordered" evidence="1">
    <location>
        <begin position="305"/>
        <end position="373"/>
    </location>
</feature>
<accession>A0A7V1LN06</accession>
<evidence type="ECO:0000256" key="2">
    <source>
        <dbReference type="SAM" id="SignalP"/>
    </source>
</evidence>
<gene>
    <name evidence="4" type="ORF">ENJ10_07295</name>
</gene>
<evidence type="ECO:0000259" key="3">
    <source>
        <dbReference type="Pfam" id="PF18962"/>
    </source>
</evidence>
<reference evidence="4" key="1">
    <citation type="journal article" date="2020" name="mSystems">
        <title>Genome- and Community-Level Interaction Insights into Carbon Utilization and Element Cycling Functions of Hydrothermarchaeota in Hydrothermal Sediment.</title>
        <authorList>
            <person name="Zhou Z."/>
            <person name="Liu Y."/>
            <person name="Xu W."/>
            <person name="Pan J."/>
            <person name="Luo Z.H."/>
            <person name="Li M."/>
        </authorList>
    </citation>
    <scope>NUCLEOTIDE SEQUENCE [LARGE SCALE GENOMIC DNA]</scope>
    <source>
        <strain evidence="4">HyVt-456</strain>
    </source>
</reference>
<dbReference type="Proteomes" id="UP000886005">
    <property type="component" value="Unassembled WGS sequence"/>
</dbReference>
<keyword evidence="2" id="KW-0732">Signal</keyword>
<comment type="caution">
    <text evidence="4">The sequence shown here is derived from an EMBL/GenBank/DDBJ whole genome shotgun (WGS) entry which is preliminary data.</text>
</comment>
<evidence type="ECO:0000256" key="1">
    <source>
        <dbReference type="SAM" id="MobiDB-lite"/>
    </source>
</evidence>
<organism evidence="4">
    <name type="scientific">Caldithrix abyssi</name>
    <dbReference type="NCBI Taxonomy" id="187145"/>
    <lineage>
        <taxon>Bacteria</taxon>
        <taxon>Pseudomonadati</taxon>
        <taxon>Calditrichota</taxon>
        <taxon>Calditrichia</taxon>
        <taxon>Calditrichales</taxon>
        <taxon>Calditrichaceae</taxon>
        <taxon>Caldithrix</taxon>
    </lineage>
</organism>
<feature type="compositionally biased region" description="Acidic residues" evidence="1">
    <location>
        <begin position="314"/>
        <end position="324"/>
    </location>
</feature>